<keyword evidence="1" id="KW-0472">Membrane</keyword>
<name>A0A073BDJ7_9PSEU</name>
<feature type="transmembrane region" description="Helical" evidence="1">
    <location>
        <begin position="20"/>
        <end position="40"/>
    </location>
</feature>
<accession>A0A073BDJ7</accession>
<dbReference type="Proteomes" id="UP000031419">
    <property type="component" value="Unassembled WGS sequence"/>
</dbReference>
<proteinExistence type="predicted"/>
<keyword evidence="1" id="KW-0812">Transmembrane</keyword>
<keyword evidence="1" id="KW-1133">Transmembrane helix</keyword>
<keyword evidence="3" id="KW-1185">Reference proteome</keyword>
<evidence type="ECO:0000313" key="2">
    <source>
        <dbReference type="EMBL" id="KEI45849.1"/>
    </source>
</evidence>
<reference evidence="2 3" key="1">
    <citation type="submission" date="2014-06" db="EMBL/GenBank/DDBJ databases">
        <title>Saccharopolyspora rectivirgula DSM-43113 Genome sequencing.</title>
        <authorList>
            <person name="Barrera C."/>
            <person name="Millon L."/>
            <person name="Rognon B."/>
            <person name="Zaugg C."/>
            <person name="Monod M."/>
        </authorList>
    </citation>
    <scope>NUCLEOTIDE SEQUENCE [LARGE SCALE GENOMIC DNA]</scope>
    <source>
        <strain evidence="2 3">DSM 43113</strain>
    </source>
</reference>
<gene>
    <name evidence="2" type="ORF">GU90_01200</name>
</gene>
<evidence type="ECO:0000256" key="1">
    <source>
        <dbReference type="SAM" id="Phobius"/>
    </source>
</evidence>
<feature type="transmembrane region" description="Helical" evidence="1">
    <location>
        <begin position="61"/>
        <end position="85"/>
    </location>
</feature>
<comment type="caution">
    <text evidence="2">The sequence shown here is derived from an EMBL/GenBank/DDBJ whole genome shotgun (WGS) entry which is preliminary data.</text>
</comment>
<dbReference type="OrthoDB" id="9911962at2"/>
<organism evidence="2 3">
    <name type="scientific">Saccharopolyspora rectivirgula</name>
    <dbReference type="NCBI Taxonomy" id="28042"/>
    <lineage>
        <taxon>Bacteria</taxon>
        <taxon>Bacillati</taxon>
        <taxon>Actinomycetota</taxon>
        <taxon>Actinomycetes</taxon>
        <taxon>Pseudonocardiales</taxon>
        <taxon>Pseudonocardiaceae</taxon>
        <taxon>Saccharopolyspora</taxon>
    </lineage>
</organism>
<sequence>MGLLVAFTPICVGQLIVGVVYHWAFLPAGALWAAALGCVLRVEIIDRRVRGTNQVNPRQQLAMVGWLLLAIVLIFASAGVVSTAFS</sequence>
<protein>
    <submittedName>
        <fullName evidence="2">Uncharacterized protein</fullName>
    </submittedName>
</protein>
<dbReference type="AlphaFoldDB" id="A0A073BDJ7"/>
<dbReference type="RefSeq" id="WP_029722830.1">
    <property type="nucleotide sequence ID" value="NZ_JAJUIW010000005.1"/>
</dbReference>
<evidence type="ECO:0000313" key="3">
    <source>
        <dbReference type="Proteomes" id="UP000031419"/>
    </source>
</evidence>
<dbReference type="EMBL" id="JNVU01000005">
    <property type="protein sequence ID" value="KEI45849.1"/>
    <property type="molecule type" value="Genomic_DNA"/>
</dbReference>